<evidence type="ECO:0000313" key="2">
    <source>
        <dbReference type="EMBL" id="CAI9279531.1"/>
    </source>
</evidence>
<dbReference type="AlphaFoldDB" id="A0AA35YSN9"/>
<evidence type="ECO:0000313" key="3">
    <source>
        <dbReference type="Proteomes" id="UP001177003"/>
    </source>
</evidence>
<reference evidence="2" key="1">
    <citation type="submission" date="2023-04" db="EMBL/GenBank/DDBJ databases">
        <authorList>
            <person name="Vijverberg K."/>
            <person name="Xiong W."/>
            <person name="Schranz E."/>
        </authorList>
    </citation>
    <scope>NUCLEOTIDE SEQUENCE</scope>
</reference>
<protein>
    <submittedName>
        <fullName evidence="2">Uncharacterized protein</fullName>
    </submittedName>
</protein>
<dbReference type="Proteomes" id="UP001177003">
    <property type="component" value="Chromosome 4"/>
</dbReference>
<organism evidence="2 3">
    <name type="scientific">Lactuca saligna</name>
    <name type="common">Willowleaf lettuce</name>
    <dbReference type="NCBI Taxonomy" id="75948"/>
    <lineage>
        <taxon>Eukaryota</taxon>
        <taxon>Viridiplantae</taxon>
        <taxon>Streptophyta</taxon>
        <taxon>Embryophyta</taxon>
        <taxon>Tracheophyta</taxon>
        <taxon>Spermatophyta</taxon>
        <taxon>Magnoliopsida</taxon>
        <taxon>eudicotyledons</taxon>
        <taxon>Gunneridae</taxon>
        <taxon>Pentapetalae</taxon>
        <taxon>asterids</taxon>
        <taxon>campanulids</taxon>
        <taxon>Asterales</taxon>
        <taxon>Asteraceae</taxon>
        <taxon>Cichorioideae</taxon>
        <taxon>Cichorieae</taxon>
        <taxon>Lactucinae</taxon>
        <taxon>Lactuca</taxon>
    </lineage>
</organism>
<name>A0AA35YSN9_LACSI</name>
<keyword evidence="3" id="KW-1185">Reference proteome</keyword>
<sequence length="127" mass="14694">MKQGLMFREILTLAYLAFKKRKGLEVVQKLKKVKPSDDETRMEKVKVETYVDSKETNNEMDGSFQISPRKDTSVKFLHNLLRLRRLAGKSSVSGVDVEYLLKPQESRTRTSIESMEKKLDEKLSSHS</sequence>
<feature type="region of interest" description="Disordered" evidence="1">
    <location>
        <begin position="105"/>
        <end position="127"/>
    </location>
</feature>
<dbReference type="EMBL" id="OX465080">
    <property type="protein sequence ID" value="CAI9279531.1"/>
    <property type="molecule type" value="Genomic_DNA"/>
</dbReference>
<accession>A0AA35YSN9</accession>
<proteinExistence type="predicted"/>
<gene>
    <name evidence="2" type="ORF">LSALG_LOCUS19325</name>
</gene>
<evidence type="ECO:0000256" key="1">
    <source>
        <dbReference type="SAM" id="MobiDB-lite"/>
    </source>
</evidence>